<protein>
    <submittedName>
        <fullName evidence="1">Uncharacterized protein</fullName>
    </submittedName>
</protein>
<reference evidence="1" key="1">
    <citation type="journal article" date="2021" name="PeerJ">
        <title>Extensive microbial diversity within the chicken gut microbiome revealed by metagenomics and culture.</title>
        <authorList>
            <person name="Gilroy R."/>
            <person name="Ravi A."/>
            <person name="Getino M."/>
            <person name="Pursley I."/>
            <person name="Horton D.L."/>
            <person name="Alikhan N.F."/>
            <person name="Baker D."/>
            <person name="Gharbi K."/>
            <person name="Hall N."/>
            <person name="Watson M."/>
            <person name="Adriaenssens E.M."/>
            <person name="Foster-Nyarko E."/>
            <person name="Jarju S."/>
            <person name="Secka A."/>
            <person name="Antonio M."/>
            <person name="Oren A."/>
            <person name="Chaudhuri R.R."/>
            <person name="La Ragione R."/>
            <person name="Hildebrand F."/>
            <person name="Pallen M.J."/>
        </authorList>
    </citation>
    <scope>NUCLEOTIDE SEQUENCE</scope>
    <source>
        <strain evidence="1">1277</strain>
    </source>
</reference>
<organism evidence="1 2">
    <name type="scientific">Romboutsia timonensis</name>
    <dbReference type="NCBI Taxonomy" id="1776391"/>
    <lineage>
        <taxon>Bacteria</taxon>
        <taxon>Bacillati</taxon>
        <taxon>Bacillota</taxon>
        <taxon>Clostridia</taxon>
        <taxon>Peptostreptococcales</taxon>
        <taxon>Peptostreptococcaceae</taxon>
        <taxon>Romboutsia</taxon>
    </lineage>
</organism>
<dbReference type="EMBL" id="DYUB01000215">
    <property type="protein sequence ID" value="HJG96805.1"/>
    <property type="molecule type" value="Genomic_DNA"/>
</dbReference>
<name>A0A921T059_9FIRM</name>
<comment type="caution">
    <text evidence="1">The sequence shown here is derived from an EMBL/GenBank/DDBJ whole genome shotgun (WGS) entry which is preliminary data.</text>
</comment>
<dbReference type="AlphaFoldDB" id="A0A921T059"/>
<proteinExistence type="predicted"/>
<evidence type="ECO:0000313" key="2">
    <source>
        <dbReference type="Proteomes" id="UP000776700"/>
    </source>
</evidence>
<reference evidence="1" key="2">
    <citation type="submission" date="2021-09" db="EMBL/GenBank/DDBJ databases">
        <authorList>
            <person name="Gilroy R."/>
        </authorList>
    </citation>
    <scope>NUCLEOTIDE SEQUENCE</scope>
    <source>
        <strain evidence="1">1277</strain>
    </source>
</reference>
<dbReference type="Proteomes" id="UP000776700">
    <property type="component" value="Unassembled WGS sequence"/>
</dbReference>
<evidence type="ECO:0000313" key="1">
    <source>
        <dbReference type="EMBL" id="HJG96805.1"/>
    </source>
</evidence>
<accession>A0A921T059</accession>
<sequence length="60" mass="6779">MITLLSNSPLGVCEWSVSEEVEIEKIDKRGQAPNSTITFIDGENLRVFILNGDKTKWIEL</sequence>
<gene>
    <name evidence="1" type="ORF">K8V90_06870</name>
</gene>